<keyword evidence="2" id="KW-1185">Reference proteome</keyword>
<sequence length="106" mass="11779">SGRRAVEASEMTISWTVAAVFLLLAIVPQHPVTPFFIVRRLSSDSPSYHDNPAISPLNLMNMNAALMRLTSRRTPDLPESFSPSAKRFSFTDSTVDAVSGRYPTFY</sequence>
<proteinExistence type="predicted"/>
<dbReference type="OrthoDB" id="5849030at2759"/>
<evidence type="ECO:0000256" key="1">
    <source>
        <dbReference type="SAM" id="Phobius"/>
    </source>
</evidence>
<feature type="transmembrane region" description="Helical" evidence="1">
    <location>
        <begin position="12"/>
        <end position="38"/>
    </location>
</feature>
<dbReference type="WBParaSite" id="HCON_00037360-00001">
    <property type="protein sequence ID" value="HCON_00037360-00001"/>
    <property type="gene ID" value="HCON_00037360"/>
</dbReference>
<keyword evidence="1" id="KW-0812">Transmembrane</keyword>
<protein>
    <submittedName>
        <fullName evidence="3">Secreted protein</fullName>
    </submittedName>
</protein>
<organism evidence="2 3">
    <name type="scientific">Haemonchus contortus</name>
    <name type="common">Barber pole worm</name>
    <dbReference type="NCBI Taxonomy" id="6289"/>
    <lineage>
        <taxon>Eukaryota</taxon>
        <taxon>Metazoa</taxon>
        <taxon>Ecdysozoa</taxon>
        <taxon>Nematoda</taxon>
        <taxon>Chromadorea</taxon>
        <taxon>Rhabditida</taxon>
        <taxon>Rhabditina</taxon>
        <taxon>Rhabditomorpha</taxon>
        <taxon>Strongyloidea</taxon>
        <taxon>Trichostrongylidae</taxon>
        <taxon>Haemonchus</taxon>
    </lineage>
</organism>
<name>A0A7I4Y2P2_HAECO</name>
<dbReference type="AlphaFoldDB" id="A0A7I4Y2P2"/>
<keyword evidence="1" id="KW-1133">Transmembrane helix</keyword>
<reference evidence="3" key="1">
    <citation type="submission" date="2020-12" db="UniProtKB">
        <authorList>
            <consortium name="WormBaseParasite"/>
        </authorList>
    </citation>
    <scope>IDENTIFICATION</scope>
    <source>
        <strain evidence="3">MHco3</strain>
    </source>
</reference>
<keyword evidence="1" id="KW-0472">Membrane</keyword>
<accession>A0A7I4Y2P2</accession>
<dbReference type="Proteomes" id="UP000025227">
    <property type="component" value="Unplaced"/>
</dbReference>
<evidence type="ECO:0000313" key="3">
    <source>
        <dbReference type="WBParaSite" id="HCON_00037360-00001"/>
    </source>
</evidence>
<evidence type="ECO:0000313" key="2">
    <source>
        <dbReference type="Proteomes" id="UP000025227"/>
    </source>
</evidence>